<keyword evidence="3" id="KW-1185">Reference proteome</keyword>
<feature type="transmembrane region" description="Helical" evidence="1">
    <location>
        <begin position="12"/>
        <end position="31"/>
    </location>
</feature>
<organism evidence="2 3">
    <name type="scientific">Agromyces terreus</name>
    <dbReference type="NCBI Taxonomy" id="424795"/>
    <lineage>
        <taxon>Bacteria</taxon>
        <taxon>Bacillati</taxon>
        <taxon>Actinomycetota</taxon>
        <taxon>Actinomycetes</taxon>
        <taxon>Micrococcales</taxon>
        <taxon>Microbacteriaceae</taxon>
        <taxon>Agromyces</taxon>
    </lineage>
</organism>
<comment type="caution">
    <text evidence="2">The sequence shown here is derived from an EMBL/GenBank/DDBJ whole genome shotgun (WGS) entry which is preliminary data.</text>
</comment>
<feature type="transmembrane region" description="Helical" evidence="1">
    <location>
        <begin position="269"/>
        <end position="290"/>
    </location>
</feature>
<feature type="transmembrane region" description="Helical" evidence="1">
    <location>
        <begin position="51"/>
        <end position="74"/>
    </location>
</feature>
<feature type="transmembrane region" description="Helical" evidence="1">
    <location>
        <begin position="297"/>
        <end position="317"/>
    </location>
</feature>
<keyword evidence="1" id="KW-0812">Transmembrane</keyword>
<dbReference type="GO" id="GO:0022857">
    <property type="term" value="F:transmembrane transporter activity"/>
    <property type="evidence" value="ECO:0007669"/>
    <property type="project" value="InterPro"/>
</dbReference>
<dbReference type="InterPro" id="IPR036259">
    <property type="entry name" value="MFS_trans_sf"/>
</dbReference>
<dbReference type="InterPro" id="IPR011701">
    <property type="entry name" value="MFS"/>
</dbReference>
<feature type="transmembrane region" description="Helical" evidence="1">
    <location>
        <begin position="354"/>
        <end position="376"/>
    </location>
</feature>
<feature type="transmembrane region" description="Helical" evidence="1">
    <location>
        <begin position="143"/>
        <end position="160"/>
    </location>
</feature>
<feature type="transmembrane region" description="Helical" evidence="1">
    <location>
        <begin position="382"/>
        <end position="404"/>
    </location>
</feature>
<dbReference type="AlphaFoldDB" id="A0A9X2H4I8"/>
<dbReference type="Pfam" id="PF07690">
    <property type="entry name" value="MFS_1"/>
    <property type="match status" value="1"/>
</dbReference>
<feature type="transmembrane region" description="Helical" evidence="1">
    <location>
        <begin position="228"/>
        <end position="246"/>
    </location>
</feature>
<keyword evidence="1" id="KW-1133">Transmembrane helix</keyword>
<dbReference type="OrthoDB" id="4935052at2"/>
<evidence type="ECO:0000313" key="2">
    <source>
        <dbReference type="EMBL" id="MCP2369919.1"/>
    </source>
</evidence>
<dbReference type="RefSeq" id="WP_156999723.1">
    <property type="nucleotide sequence ID" value="NZ_BAAANU010000042.1"/>
</dbReference>
<feature type="transmembrane region" description="Helical" evidence="1">
    <location>
        <begin position="166"/>
        <end position="184"/>
    </location>
</feature>
<gene>
    <name evidence="2" type="ORF">BJ978_000595</name>
</gene>
<sequence>MTDLDLAARVPLRLPTATATFTIGIAGYLGVNLSPYMITALQGALDSDVLTASWIVTATLLATAITGLAIAPLCAGPRRLAVARIGLVAAILGFGTAALVTVPALVIAGLILGGIGAGGAVASAGAAIAAFTNPDRVAGFNGLANRAVVTVILAVVPLIGLAPIDVFGALALFSVVALAVSGWLPAAPVLDPRAGGAVAEAVPLEVPETSAIPALKARAAASARPSRITTVAGIVLLATFALWAVSEDSLWAMAGVMGAEQAALTPEGLGLALSGATAGGLVGSVLLMIVGNRLGRAVPLVVLLVLGGALKIVEGFTTDEASFIAVFIAWNTVYAIAFMYFVSTSAALDVDGRWSGPLLAVYLVGSALTPVIGAAIAQAFGYQGFTVVLGVASFVLAVPAAFAAHVSSRHERGVAARDSAVPTPADTEEVSA</sequence>
<feature type="transmembrane region" description="Helical" evidence="1">
    <location>
        <begin position="323"/>
        <end position="342"/>
    </location>
</feature>
<keyword evidence="1" id="KW-0472">Membrane</keyword>
<evidence type="ECO:0000256" key="1">
    <source>
        <dbReference type="SAM" id="Phobius"/>
    </source>
</evidence>
<dbReference type="Proteomes" id="UP001139722">
    <property type="component" value="Unassembled WGS sequence"/>
</dbReference>
<evidence type="ECO:0000313" key="3">
    <source>
        <dbReference type="Proteomes" id="UP001139722"/>
    </source>
</evidence>
<feature type="transmembrane region" description="Helical" evidence="1">
    <location>
        <begin position="106"/>
        <end position="131"/>
    </location>
</feature>
<protein>
    <submittedName>
        <fullName evidence="2">MFS family permease</fullName>
    </submittedName>
</protein>
<reference evidence="2" key="1">
    <citation type="submission" date="2022-06" db="EMBL/GenBank/DDBJ databases">
        <title>Sequencing the genomes of 1000 actinobacteria strains.</title>
        <authorList>
            <person name="Klenk H.-P."/>
        </authorList>
    </citation>
    <scope>NUCLEOTIDE SEQUENCE</scope>
    <source>
        <strain evidence="2">DSM 22016</strain>
    </source>
</reference>
<name>A0A9X2H4I8_9MICO</name>
<proteinExistence type="predicted"/>
<dbReference type="SUPFAM" id="SSF103473">
    <property type="entry name" value="MFS general substrate transporter"/>
    <property type="match status" value="1"/>
</dbReference>
<feature type="transmembrane region" description="Helical" evidence="1">
    <location>
        <begin position="81"/>
        <end position="100"/>
    </location>
</feature>
<dbReference type="Gene3D" id="1.20.1250.20">
    <property type="entry name" value="MFS general substrate transporter like domains"/>
    <property type="match status" value="1"/>
</dbReference>
<dbReference type="EMBL" id="JAMZDY010000001">
    <property type="protein sequence ID" value="MCP2369919.1"/>
    <property type="molecule type" value="Genomic_DNA"/>
</dbReference>
<accession>A0A9X2H4I8</accession>